<reference evidence="1 2" key="1">
    <citation type="submission" date="2017-12" db="EMBL/GenBank/DDBJ databases">
        <title>Comparative genomics of Botrytis spp.</title>
        <authorList>
            <person name="Valero-Jimenez C.A."/>
            <person name="Tapia P."/>
            <person name="Veloso J."/>
            <person name="Silva-Moreno E."/>
            <person name="Staats M."/>
            <person name="Valdes J.H."/>
            <person name="Van Kan J.A.L."/>
        </authorList>
    </citation>
    <scope>NUCLEOTIDE SEQUENCE [LARGE SCALE GENOMIC DNA]</scope>
    <source>
        <strain evidence="1 2">MUCL3349</strain>
    </source>
</reference>
<evidence type="ECO:0000313" key="2">
    <source>
        <dbReference type="Proteomes" id="UP000297280"/>
    </source>
</evidence>
<dbReference type="EMBL" id="PQXO01001148">
    <property type="protein sequence ID" value="TGO81434.1"/>
    <property type="molecule type" value="Genomic_DNA"/>
</dbReference>
<evidence type="ECO:0000313" key="1">
    <source>
        <dbReference type="EMBL" id="TGO81434.1"/>
    </source>
</evidence>
<accession>A0A4Z1K7I2</accession>
<comment type="caution">
    <text evidence="1">The sequence shown here is derived from an EMBL/GenBank/DDBJ whole genome shotgun (WGS) entry which is preliminary data.</text>
</comment>
<dbReference type="Proteomes" id="UP000297280">
    <property type="component" value="Unassembled WGS sequence"/>
</dbReference>
<name>A0A4Z1K7I2_9HELO</name>
<sequence>MLGSMTRWVGSEGPSRAPNFQEYSLVKIKGHPRCKVSRETPYHRNCSRHGQKYLNPGQARIFFLSLVNMGVRATSGQFHLAAKKRVQLFKGWQQTTFPTRLQEAQQPILCEYID</sequence>
<organism evidence="1 2">
    <name type="scientific">Botrytis porri</name>
    <dbReference type="NCBI Taxonomy" id="87229"/>
    <lineage>
        <taxon>Eukaryota</taxon>
        <taxon>Fungi</taxon>
        <taxon>Dikarya</taxon>
        <taxon>Ascomycota</taxon>
        <taxon>Pezizomycotina</taxon>
        <taxon>Leotiomycetes</taxon>
        <taxon>Helotiales</taxon>
        <taxon>Sclerotiniaceae</taxon>
        <taxon>Botrytis</taxon>
    </lineage>
</organism>
<dbReference type="AlphaFoldDB" id="A0A4Z1K7I2"/>
<proteinExistence type="predicted"/>
<keyword evidence="2" id="KW-1185">Reference proteome</keyword>
<protein>
    <submittedName>
        <fullName evidence="1">Uncharacterized protein</fullName>
    </submittedName>
</protein>
<gene>
    <name evidence="1" type="ORF">BPOR_1155g00010</name>
</gene>